<dbReference type="GO" id="GO:0043249">
    <property type="term" value="P:erythrocyte maturation"/>
    <property type="evidence" value="ECO:0007669"/>
    <property type="project" value="UniProtKB-KW"/>
</dbReference>
<evidence type="ECO:0000256" key="16">
    <source>
        <dbReference type="ARBA" id="ARBA00068050"/>
    </source>
</evidence>
<keyword evidence="6 18" id="KW-1133">Transmembrane helix</keyword>
<dbReference type="InterPro" id="IPR049680">
    <property type="entry name" value="FLVCR1-2_SLC49-like"/>
</dbReference>
<comment type="subcellular location">
    <subcellularLocation>
        <location evidence="1">Cell membrane</location>
        <topology evidence="1">Multi-pass membrane protein</topology>
    </subcellularLocation>
</comment>
<protein>
    <recommendedName>
        <fullName evidence="16">Choline/ethanolamine transporter FLVCR1</fullName>
    </recommendedName>
    <alternativeName>
        <fullName evidence="17">Heme transporter FLVCR1</fullName>
    </alternativeName>
</protein>
<dbReference type="InterPro" id="IPR036259">
    <property type="entry name" value="MFS_trans_sf"/>
</dbReference>
<dbReference type="GO" id="GO:0005886">
    <property type="term" value="C:plasma membrane"/>
    <property type="evidence" value="ECO:0007669"/>
    <property type="project" value="UniProtKB-SubCell"/>
</dbReference>
<feature type="transmembrane region" description="Helical" evidence="18">
    <location>
        <begin position="108"/>
        <end position="130"/>
    </location>
</feature>
<dbReference type="InterPro" id="IPR011701">
    <property type="entry name" value="MFS"/>
</dbReference>
<dbReference type="Pfam" id="PF07690">
    <property type="entry name" value="MFS_1"/>
    <property type="match status" value="1"/>
</dbReference>
<evidence type="ECO:0000256" key="7">
    <source>
        <dbReference type="ARBA" id="ARBA00023057"/>
    </source>
</evidence>
<evidence type="ECO:0000256" key="1">
    <source>
        <dbReference type="ARBA" id="ARBA00004651"/>
    </source>
</evidence>
<dbReference type="GO" id="GO:0006783">
    <property type="term" value="P:heme biosynthetic process"/>
    <property type="evidence" value="ECO:0007669"/>
    <property type="project" value="UniProtKB-ARBA"/>
</dbReference>
<dbReference type="GO" id="GO:0015232">
    <property type="term" value="F:heme transmembrane transporter activity"/>
    <property type="evidence" value="ECO:0007669"/>
    <property type="project" value="UniProtKB-ARBA"/>
</dbReference>
<evidence type="ECO:0000256" key="13">
    <source>
        <dbReference type="ARBA" id="ARBA00045087"/>
    </source>
</evidence>
<dbReference type="PROSITE" id="PS50850">
    <property type="entry name" value="MFS"/>
    <property type="match status" value="1"/>
</dbReference>
<feature type="transmembrane region" description="Helical" evidence="18">
    <location>
        <begin position="204"/>
        <end position="225"/>
    </location>
</feature>
<feature type="transmembrane region" description="Helical" evidence="18">
    <location>
        <begin position="304"/>
        <end position="322"/>
    </location>
</feature>
<evidence type="ECO:0000256" key="18">
    <source>
        <dbReference type="SAM" id="Phobius"/>
    </source>
</evidence>
<feature type="transmembrane region" description="Helical" evidence="18">
    <location>
        <begin position="245"/>
        <end position="265"/>
    </location>
</feature>
<reference evidence="20 21" key="1">
    <citation type="submission" date="2020-04" db="EMBL/GenBank/DDBJ databases">
        <authorList>
            <person name="Alioto T."/>
            <person name="Alioto T."/>
            <person name="Gomez Garrido J."/>
        </authorList>
    </citation>
    <scope>NUCLEOTIDE SEQUENCE [LARGE SCALE GENOMIC DNA]</scope>
</reference>
<comment type="catalytic activity">
    <reaction evidence="13">
        <text>ethanolamine(in) = ethanolamine(out)</text>
        <dbReference type="Rhea" id="RHEA:32747"/>
        <dbReference type="ChEBI" id="CHEBI:57603"/>
    </reaction>
</comment>
<evidence type="ECO:0000313" key="20">
    <source>
        <dbReference type="EMBL" id="CAB3370695.1"/>
    </source>
</evidence>
<proteinExistence type="inferred from homology"/>
<feature type="transmembrane region" description="Helical" evidence="18">
    <location>
        <begin position="170"/>
        <end position="192"/>
    </location>
</feature>
<evidence type="ECO:0000256" key="10">
    <source>
        <dbReference type="ARBA" id="ARBA00023180"/>
    </source>
</evidence>
<feature type="transmembrane region" description="Helical" evidence="18">
    <location>
        <begin position="374"/>
        <end position="391"/>
    </location>
</feature>
<keyword evidence="3" id="KW-1003">Cell membrane</keyword>
<evidence type="ECO:0000256" key="4">
    <source>
        <dbReference type="ARBA" id="ARBA00022553"/>
    </source>
</evidence>
<comment type="similarity">
    <text evidence="14">Belongs to the major facilitator superfamily. Feline leukemia virus subgroup C receptor (TC 2.A.1.28.1) family.</text>
</comment>
<evidence type="ECO:0000256" key="8">
    <source>
        <dbReference type="ARBA" id="ARBA00023136"/>
    </source>
</evidence>
<feature type="transmembrane region" description="Helical" evidence="18">
    <location>
        <begin position="397"/>
        <end position="416"/>
    </location>
</feature>
<dbReference type="PANTHER" id="PTHR10924">
    <property type="entry name" value="MAJOR FACILITATOR SUPERFAMILY PROTEIN-RELATED"/>
    <property type="match status" value="1"/>
</dbReference>
<evidence type="ECO:0000256" key="9">
    <source>
        <dbReference type="ARBA" id="ARBA00023170"/>
    </source>
</evidence>
<comment type="function">
    <text evidence="15">Uniporter that mediates the transport of extracellular choline and ethanolamine into cells, thereby playing a key role in phospholipid biosynthesis. Choline and ethanolamine are the precursors of phosphatidylcholine and phosphatidylethanolamine, respectively, the two most abundant phospholipids. Transport is not coupled with proton transport and is exclusively driven by the choline (or ethanolamine) gradient across the plasma membrane. Also acts as a heme b transporter that mediates heme efflux from the cytoplasm to the extracellular compartment.</text>
</comment>
<dbReference type="PANTHER" id="PTHR10924:SF4">
    <property type="entry name" value="GH15861P"/>
    <property type="match status" value="1"/>
</dbReference>
<evidence type="ECO:0000256" key="17">
    <source>
        <dbReference type="ARBA" id="ARBA00080886"/>
    </source>
</evidence>
<evidence type="ECO:0000256" key="14">
    <source>
        <dbReference type="ARBA" id="ARBA00046338"/>
    </source>
</evidence>
<dbReference type="GO" id="GO:0020037">
    <property type="term" value="F:heme binding"/>
    <property type="evidence" value="ECO:0007669"/>
    <property type="project" value="TreeGrafter"/>
</dbReference>
<keyword evidence="4" id="KW-0597">Phosphoprotein</keyword>
<evidence type="ECO:0000259" key="19">
    <source>
        <dbReference type="PROSITE" id="PS50850"/>
    </source>
</evidence>
<feature type="transmembrane region" description="Helical" evidence="18">
    <location>
        <begin position="142"/>
        <end position="164"/>
    </location>
</feature>
<keyword evidence="8 18" id="KW-0472">Membrane</keyword>
<name>A0A8S1CS42_9INSE</name>
<dbReference type="GO" id="GO:0031966">
    <property type="term" value="C:mitochondrial membrane"/>
    <property type="evidence" value="ECO:0007669"/>
    <property type="project" value="UniProtKB-ARBA"/>
</dbReference>
<keyword evidence="5 18" id="KW-0812">Transmembrane</keyword>
<feature type="domain" description="Major facilitator superfamily (MFS) profile" evidence="19">
    <location>
        <begin position="77"/>
        <end position="487"/>
    </location>
</feature>
<dbReference type="CDD" id="cd17398">
    <property type="entry name" value="MFS_FLVCR_like"/>
    <property type="match status" value="1"/>
</dbReference>
<keyword evidence="9" id="KW-0675">Receptor</keyword>
<comment type="catalytic activity">
    <reaction evidence="11">
        <text>heme b(in) = heme b(out)</text>
        <dbReference type="Rhea" id="RHEA:75443"/>
        <dbReference type="ChEBI" id="CHEBI:60344"/>
    </reaction>
</comment>
<dbReference type="Proteomes" id="UP000494165">
    <property type="component" value="Unassembled WGS sequence"/>
</dbReference>
<evidence type="ECO:0000256" key="11">
    <source>
        <dbReference type="ARBA" id="ARBA00035075"/>
    </source>
</evidence>
<feature type="transmembrane region" description="Helical" evidence="18">
    <location>
        <begin position="462"/>
        <end position="482"/>
    </location>
</feature>
<dbReference type="AlphaFoldDB" id="A0A8S1CS42"/>
<organism evidence="20 21">
    <name type="scientific">Cloeon dipterum</name>
    <dbReference type="NCBI Taxonomy" id="197152"/>
    <lineage>
        <taxon>Eukaryota</taxon>
        <taxon>Metazoa</taxon>
        <taxon>Ecdysozoa</taxon>
        <taxon>Arthropoda</taxon>
        <taxon>Hexapoda</taxon>
        <taxon>Insecta</taxon>
        <taxon>Pterygota</taxon>
        <taxon>Palaeoptera</taxon>
        <taxon>Ephemeroptera</taxon>
        <taxon>Pisciforma</taxon>
        <taxon>Baetidae</taxon>
        <taxon>Cloeon</taxon>
    </lineage>
</organism>
<dbReference type="InterPro" id="IPR020846">
    <property type="entry name" value="MFS_dom"/>
</dbReference>
<evidence type="ECO:0000256" key="12">
    <source>
        <dbReference type="ARBA" id="ARBA00036811"/>
    </source>
</evidence>
<dbReference type="EMBL" id="CADEPI010000054">
    <property type="protein sequence ID" value="CAB3370695.1"/>
    <property type="molecule type" value="Genomic_DNA"/>
</dbReference>
<evidence type="ECO:0000313" key="21">
    <source>
        <dbReference type="Proteomes" id="UP000494165"/>
    </source>
</evidence>
<dbReference type="SUPFAM" id="SSF103473">
    <property type="entry name" value="MFS general substrate transporter"/>
    <property type="match status" value="1"/>
</dbReference>
<accession>A0A8S1CS42</accession>
<dbReference type="Gene3D" id="1.20.1250.20">
    <property type="entry name" value="MFS general substrate transporter like domains"/>
    <property type="match status" value="2"/>
</dbReference>
<keyword evidence="2" id="KW-0813">Transport</keyword>
<keyword evidence="10" id="KW-0325">Glycoprotein</keyword>
<comment type="catalytic activity">
    <reaction evidence="12">
        <text>choline(out) = choline(in)</text>
        <dbReference type="Rhea" id="RHEA:32751"/>
        <dbReference type="ChEBI" id="CHEBI:15354"/>
    </reaction>
</comment>
<evidence type="ECO:0000256" key="3">
    <source>
        <dbReference type="ARBA" id="ARBA00022475"/>
    </source>
</evidence>
<dbReference type="FunFam" id="1.20.1250.20:FF:000184">
    <property type="entry name" value="Feline leukemia virus subgroup C receptor-related protein 1"/>
    <property type="match status" value="1"/>
</dbReference>
<dbReference type="OrthoDB" id="422206at2759"/>
<feature type="transmembrane region" description="Helical" evidence="18">
    <location>
        <begin position="436"/>
        <end position="456"/>
    </location>
</feature>
<comment type="caution">
    <text evidence="20">The sequence shown here is derived from an EMBL/GenBank/DDBJ whole genome shotgun (WGS) entry which is preliminary data.</text>
</comment>
<gene>
    <name evidence="20" type="ORF">CLODIP_2_CD04456</name>
</gene>
<evidence type="ECO:0000256" key="2">
    <source>
        <dbReference type="ARBA" id="ARBA00022448"/>
    </source>
</evidence>
<evidence type="ECO:0000256" key="5">
    <source>
        <dbReference type="ARBA" id="ARBA00022692"/>
    </source>
</evidence>
<keyword evidence="7" id="KW-0265">Erythrocyte maturation</keyword>
<evidence type="ECO:0000256" key="15">
    <source>
        <dbReference type="ARBA" id="ARBA00060240"/>
    </source>
</evidence>
<sequence>MISITRKFTKRENCQREGFVRGTATLTKSRTLKPMAEDTVKGIATVESGLSSALAASTPDPLVSKEPPGEYKSYKRRWLVLALFVLYSASNAMQWIQYSIIANVVHRYYGVSFLAIDWTSMIFMITYIPLIFPGSWILTKKGLRFTTLLGALGTCLGAWVKVFSVAPDRFWVSFGGQSIVAVSQVFILSVPARLAAVWFGPKQVSSACAIGVFGNQLGVASGFLLPPILVKNHDNLDDIGYDLSFMFYGVAIFTTILFVFLVIFFKAEPPTPPSAAQANRGSSGDDESVAEFVRTLVRLFKNGGYILLLLSYGINVGVFYALSTLLNQIVIANFPGADSDAGTIGVCIVLAGMLGSLVCGIVLDKTHKFKETTLIVYIFSFVGMILYSATLGVGQIVIVYITASALGFFMTGYLPVGFEFGAELTYPEAEGTTAGILNAFAQIFGVVFTLIYGWLFGEWGDMVANIFACAALLVGVILTAVIKSDLRRQNASKGPQNGAN</sequence>
<evidence type="ECO:0000256" key="6">
    <source>
        <dbReference type="ARBA" id="ARBA00022989"/>
    </source>
</evidence>
<keyword evidence="21" id="KW-1185">Reference proteome</keyword>
<feature type="transmembrane region" description="Helical" evidence="18">
    <location>
        <begin position="342"/>
        <end position="362"/>
    </location>
</feature>
<feature type="transmembrane region" description="Helical" evidence="18">
    <location>
        <begin position="78"/>
        <end position="96"/>
    </location>
</feature>
<dbReference type="GO" id="GO:0097037">
    <property type="term" value="P:heme export"/>
    <property type="evidence" value="ECO:0007669"/>
    <property type="project" value="TreeGrafter"/>
</dbReference>